<keyword evidence="2" id="KW-1185">Reference proteome</keyword>
<accession>I4EG68</accession>
<organism evidence="1 2">
    <name type="scientific">Nitrolancea hollandica Lb</name>
    <dbReference type="NCBI Taxonomy" id="1129897"/>
    <lineage>
        <taxon>Bacteria</taxon>
        <taxon>Pseudomonadati</taxon>
        <taxon>Thermomicrobiota</taxon>
        <taxon>Thermomicrobia</taxon>
        <taxon>Sphaerobacterales</taxon>
        <taxon>Sphaerobacterineae</taxon>
        <taxon>Sphaerobacteraceae</taxon>
        <taxon>Nitrolancea</taxon>
    </lineage>
</organism>
<evidence type="ECO:0000313" key="1">
    <source>
        <dbReference type="EMBL" id="CCF83680.1"/>
    </source>
</evidence>
<comment type="caution">
    <text evidence="1">The sequence shown here is derived from an EMBL/GenBank/DDBJ whole genome shotgun (WGS) entry which is preliminary data.</text>
</comment>
<gene>
    <name evidence="1" type="ORF">NITHO_2570003</name>
</gene>
<protein>
    <submittedName>
        <fullName evidence="1">Uncharacterized protein</fullName>
    </submittedName>
</protein>
<dbReference type="AlphaFoldDB" id="I4EG68"/>
<sequence length="129" mass="14333">MTNLKAWLANSDEINTPRARRIRELANEAERARVCGDAARACGLEELASRLLDDDMALRRSLRTALFDLSAAIRKARSAKPADCDCSSPAQAYLLHPELQPLLDEVNHLQRQVDDIFGRVHRDAGGIGR</sequence>
<reference evidence="1 2" key="1">
    <citation type="journal article" date="2012" name="ISME J.">
        <title>Nitrification expanded: discovery, physiology and genomics of a nitrite-oxidizing bacterium from the phylum Chloroflexi.</title>
        <authorList>
            <person name="Sorokin D.Y."/>
            <person name="Lucker S."/>
            <person name="Vejmelkova D."/>
            <person name="Kostrikina N.A."/>
            <person name="Kleerebezem R."/>
            <person name="Rijpstra W.I."/>
            <person name="Damste J.S."/>
            <person name="Le Paslier D."/>
            <person name="Muyzer G."/>
            <person name="Wagner M."/>
            <person name="van Loosdrecht M.C."/>
            <person name="Daims H."/>
        </authorList>
    </citation>
    <scope>NUCLEOTIDE SEQUENCE [LARGE SCALE GENOMIC DNA]</scope>
    <source>
        <strain evidence="2">none</strain>
    </source>
</reference>
<dbReference type="Proteomes" id="UP000004221">
    <property type="component" value="Unassembled WGS sequence"/>
</dbReference>
<proteinExistence type="predicted"/>
<dbReference type="EMBL" id="CAGS01000176">
    <property type="protein sequence ID" value="CCF83680.1"/>
    <property type="molecule type" value="Genomic_DNA"/>
</dbReference>
<evidence type="ECO:0000313" key="2">
    <source>
        <dbReference type="Proteomes" id="UP000004221"/>
    </source>
</evidence>
<name>I4EG68_9BACT</name>